<protein>
    <submittedName>
        <fullName evidence="6">Helix-turn-helix transcriptional regulator</fullName>
    </submittedName>
</protein>
<dbReference type="GO" id="GO:0003677">
    <property type="term" value="F:DNA binding"/>
    <property type="evidence" value="ECO:0007669"/>
    <property type="project" value="UniProtKB-KW"/>
</dbReference>
<evidence type="ECO:0000313" key="6">
    <source>
        <dbReference type="EMBL" id="KAA1012091.1"/>
    </source>
</evidence>
<keyword evidence="2" id="KW-0238">DNA-binding</keyword>
<dbReference type="PRINTS" id="PR00778">
    <property type="entry name" value="HTHARSR"/>
</dbReference>
<dbReference type="NCBIfam" id="NF033788">
    <property type="entry name" value="HTH_metalloreg"/>
    <property type="match status" value="1"/>
</dbReference>
<comment type="caution">
    <text evidence="6">The sequence shown here is derived from an EMBL/GenBank/DDBJ whole genome shotgun (WGS) entry which is preliminary data.</text>
</comment>
<feature type="chain" id="PRO_5023085220" evidence="4">
    <location>
        <begin position="23"/>
        <end position="121"/>
    </location>
</feature>
<keyword evidence="4" id="KW-0732">Signal</keyword>
<evidence type="ECO:0000313" key="7">
    <source>
        <dbReference type="Proteomes" id="UP000325273"/>
    </source>
</evidence>
<feature type="signal peptide" evidence="4">
    <location>
        <begin position="1"/>
        <end position="22"/>
    </location>
</feature>
<dbReference type="InterPro" id="IPR036388">
    <property type="entry name" value="WH-like_DNA-bd_sf"/>
</dbReference>
<dbReference type="GO" id="GO:0003700">
    <property type="term" value="F:DNA-binding transcription factor activity"/>
    <property type="evidence" value="ECO:0007669"/>
    <property type="project" value="InterPro"/>
</dbReference>
<keyword evidence="7" id="KW-1185">Reference proteome</keyword>
<keyword evidence="3" id="KW-0804">Transcription</keyword>
<evidence type="ECO:0000256" key="1">
    <source>
        <dbReference type="ARBA" id="ARBA00023015"/>
    </source>
</evidence>
<evidence type="ECO:0000259" key="5">
    <source>
        <dbReference type="PROSITE" id="PS50987"/>
    </source>
</evidence>
<evidence type="ECO:0000256" key="4">
    <source>
        <dbReference type="SAM" id="SignalP"/>
    </source>
</evidence>
<dbReference type="Gene3D" id="1.10.10.10">
    <property type="entry name" value="Winged helix-like DNA-binding domain superfamily/Winged helix DNA-binding domain"/>
    <property type="match status" value="1"/>
</dbReference>
<name>A0A5B0HAA1_9BURK</name>
<reference evidence="6 7" key="1">
    <citation type="submission" date="2019-08" db="EMBL/GenBank/DDBJ databases">
        <title>Paraburkholderia sp. DCY113.</title>
        <authorList>
            <person name="Kang J."/>
        </authorList>
    </citation>
    <scope>NUCLEOTIDE SEQUENCE [LARGE SCALE GENOMIC DNA]</scope>
    <source>
        <strain evidence="6 7">DCY113</strain>
    </source>
</reference>
<dbReference type="InterPro" id="IPR001845">
    <property type="entry name" value="HTH_ArsR_DNA-bd_dom"/>
</dbReference>
<dbReference type="Pfam" id="PF12840">
    <property type="entry name" value="HTH_20"/>
    <property type="match status" value="1"/>
</dbReference>
<proteinExistence type="predicted"/>
<dbReference type="PANTHER" id="PTHR43132">
    <property type="entry name" value="ARSENICAL RESISTANCE OPERON REPRESSOR ARSR-RELATED"/>
    <property type="match status" value="1"/>
</dbReference>
<dbReference type="AlphaFoldDB" id="A0A5B0HAA1"/>
<dbReference type="InterPro" id="IPR051011">
    <property type="entry name" value="Metal_resp_trans_reg"/>
</dbReference>
<dbReference type="EMBL" id="VTUZ01000007">
    <property type="protein sequence ID" value="KAA1012091.1"/>
    <property type="molecule type" value="Genomic_DNA"/>
</dbReference>
<dbReference type="PROSITE" id="PS50987">
    <property type="entry name" value="HTH_ARSR_2"/>
    <property type="match status" value="1"/>
</dbReference>
<accession>A0A5B0HAA1</accession>
<gene>
    <name evidence="6" type="ORF">FVF58_13360</name>
</gene>
<feature type="domain" description="HTH arsR-type" evidence="5">
    <location>
        <begin position="14"/>
        <end position="109"/>
    </location>
</feature>
<dbReference type="SMART" id="SM00418">
    <property type="entry name" value="HTH_ARSR"/>
    <property type="match status" value="1"/>
</dbReference>
<dbReference type="RefSeq" id="WP_149670362.1">
    <property type="nucleotide sequence ID" value="NZ_VTUZ01000007.1"/>
</dbReference>
<keyword evidence="1" id="KW-0805">Transcription regulation</keyword>
<evidence type="ECO:0000256" key="3">
    <source>
        <dbReference type="ARBA" id="ARBA00023163"/>
    </source>
</evidence>
<dbReference type="SUPFAM" id="SSF46785">
    <property type="entry name" value="Winged helix' DNA-binding domain"/>
    <property type="match status" value="1"/>
</dbReference>
<sequence length="121" mass="12994">MSPRVRAASASASLKASVLRNAAPVFAALGDETRLRLIAVLCAGSAMSIAQLTAGTAMTRQSVTQHLQVLANAGLVRDVKVGRERLWAFEPAHVDEARRALDAISQQWDQALSRLKAMVEE</sequence>
<dbReference type="InterPro" id="IPR011991">
    <property type="entry name" value="ArsR-like_HTH"/>
</dbReference>
<dbReference type="PANTHER" id="PTHR43132:SF2">
    <property type="entry name" value="ARSENICAL RESISTANCE OPERON REPRESSOR ARSR-RELATED"/>
    <property type="match status" value="1"/>
</dbReference>
<evidence type="ECO:0000256" key="2">
    <source>
        <dbReference type="ARBA" id="ARBA00023125"/>
    </source>
</evidence>
<organism evidence="6 7">
    <name type="scientific">Paraburkholderia panacisoli</name>
    <dbReference type="NCBI Taxonomy" id="2603818"/>
    <lineage>
        <taxon>Bacteria</taxon>
        <taxon>Pseudomonadati</taxon>
        <taxon>Pseudomonadota</taxon>
        <taxon>Betaproteobacteria</taxon>
        <taxon>Burkholderiales</taxon>
        <taxon>Burkholderiaceae</taxon>
        <taxon>Paraburkholderia</taxon>
    </lineage>
</organism>
<dbReference type="InterPro" id="IPR036390">
    <property type="entry name" value="WH_DNA-bd_sf"/>
</dbReference>
<dbReference type="Proteomes" id="UP000325273">
    <property type="component" value="Unassembled WGS sequence"/>
</dbReference>
<dbReference type="CDD" id="cd00090">
    <property type="entry name" value="HTH_ARSR"/>
    <property type="match status" value="1"/>
</dbReference>